<dbReference type="InterPro" id="IPR052778">
    <property type="entry name" value="Centrosome-WD_assoc"/>
</dbReference>
<sequence length="615" mass="67407">MQVLASDVGGLCALSPNQGICAFVQKGMVVVFMDHVRRTSGIENYPPAGGESVAPLPEAADSSMPHRSDAVISTYTALDEIDELQWSPDSTLVTLLMSRRKTVEIVSVYSKCCVARIDAGILGLRAVQWHPSSRAVYWLGLLQGHVLSLVDSQVMRLAGGVKYSAQLAARRQLSRLVVHGEPTSSSFLKRSDPVSEAALIRFSRCHRFLLYVTPRLLRSPLSRNREGEQTAPALGVSSGGVAPTSFPRVEVDGDKNANSHSHRSEWLVVLSATTHEELYAFPTGRLVQSVSDFFTLGCGVALVDYIHGSLVLISHNGAHILHHEPAGVKHVVSSKNGTVLLILFADACRSVLAYEDRVLALGRISFREDAIMSLQLREIQVLKEPSLAEDLPVARSRAATFYQRDVDTFIELMNSCKDWTQGTALEESLRSHAAISASGQMAAVTLGRWPSWVLVIDILGQRVTEVLLQNEPVLGLCWSPSPSSEYWRFQRCHYMHQREGTLAVDGGNGTSRRKQLPGQEEPLLVTTDNHEAKVFLWLTNHATCCVASCEECLDDAEARQKRKQRGDTPGVCGGQLPALRLNRGMFGEAAANAVLMDELRGVVLTVAFRMDKAHQ</sequence>
<name>A0A061JB26_TRYRA</name>
<evidence type="ECO:0000313" key="2">
    <source>
        <dbReference type="EMBL" id="ESL11321.1"/>
    </source>
</evidence>
<dbReference type="InterPro" id="IPR011044">
    <property type="entry name" value="Quino_amine_DH_bsu"/>
</dbReference>
<dbReference type="PANTHER" id="PTHR16220:SF0">
    <property type="entry name" value="WD REPEAT-CONTAINING PROTEIN WRAP73"/>
    <property type="match status" value="1"/>
</dbReference>
<proteinExistence type="predicted"/>
<accession>A0A061JB26</accession>
<reference evidence="2 3" key="1">
    <citation type="submission" date="2013-07" db="EMBL/GenBank/DDBJ databases">
        <authorList>
            <person name="Stoco P.H."/>
            <person name="Wagner G."/>
            <person name="Gerber A."/>
            <person name="Zaha A."/>
            <person name="Thompson C."/>
            <person name="Bartholomeu D.C."/>
            <person name="Luckemeyer D.D."/>
            <person name="Bahia D."/>
            <person name="Loreto E."/>
            <person name="Prestes E.B."/>
            <person name="Lima F.M."/>
            <person name="Rodrigues-Luiz G."/>
            <person name="Vallejo G.A."/>
            <person name="Filho J.F."/>
            <person name="Monteiro K.M."/>
            <person name="Tyler K.M."/>
            <person name="de Almeida L.G."/>
            <person name="Ortiz M.F."/>
            <person name="Siervo M.A."/>
            <person name="de Moraes M.H."/>
            <person name="Cunha O.L."/>
            <person name="Mendonca-Neto R."/>
            <person name="Silva R."/>
            <person name="Teixeira S.M."/>
            <person name="Murta S.M."/>
            <person name="Sincero T.C."/>
            <person name="Mendes T.A."/>
            <person name="Urmenyi T.P."/>
            <person name="Silva V.G."/>
            <person name="da Rocha W.D."/>
            <person name="Andersson B."/>
            <person name="Romanha A.J."/>
            <person name="Steindel M."/>
            <person name="de Vasconcelos A.T."/>
            <person name="Grisard E.C."/>
        </authorList>
    </citation>
    <scope>NUCLEOTIDE SEQUENCE [LARGE SCALE GENOMIC DNA]</scope>
    <source>
        <strain evidence="2 3">SC58</strain>
    </source>
</reference>
<protein>
    <submittedName>
        <fullName evidence="2">Uncharacterized protein</fullName>
    </submittedName>
</protein>
<comment type="caution">
    <text evidence="2">The sequence shown here is derived from an EMBL/GenBank/DDBJ whole genome shotgun (WGS) entry which is preliminary data.</text>
</comment>
<dbReference type="Proteomes" id="UP000031737">
    <property type="component" value="Unassembled WGS sequence"/>
</dbReference>
<dbReference type="SUPFAM" id="SSF50969">
    <property type="entry name" value="YVTN repeat-like/Quinoprotein amine dehydrogenase"/>
    <property type="match status" value="1"/>
</dbReference>
<dbReference type="AlphaFoldDB" id="A0A061JB26"/>
<dbReference type="PANTHER" id="PTHR16220">
    <property type="entry name" value="WD REPEAT PROTEIN 8-RELATED"/>
    <property type="match status" value="1"/>
</dbReference>
<dbReference type="EMBL" id="AUPL01000930">
    <property type="protein sequence ID" value="ESL11321.1"/>
    <property type="molecule type" value="Genomic_DNA"/>
</dbReference>
<dbReference type="GO" id="GO:1990811">
    <property type="term" value="C:MWP complex"/>
    <property type="evidence" value="ECO:0007669"/>
    <property type="project" value="TreeGrafter"/>
</dbReference>
<organism evidence="2 3">
    <name type="scientific">Trypanosoma rangeli SC58</name>
    <dbReference type="NCBI Taxonomy" id="429131"/>
    <lineage>
        <taxon>Eukaryota</taxon>
        <taxon>Discoba</taxon>
        <taxon>Euglenozoa</taxon>
        <taxon>Kinetoplastea</taxon>
        <taxon>Metakinetoplastina</taxon>
        <taxon>Trypanosomatida</taxon>
        <taxon>Trypanosomatidae</taxon>
        <taxon>Trypanosoma</taxon>
        <taxon>Herpetosoma</taxon>
    </lineage>
</organism>
<gene>
    <name evidence="2" type="ORF">TRSC58_00930</name>
</gene>
<evidence type="ECO:0000256" key="1">
    <source>
        <dbReference type="SAM" id="MobiDB-lite"/>
    </source>
</evidence>
<dbReference type="VEuPathDB" id="TriTrypDB:TRSC58_00930"/>
<evidence type="ECO:0000313" key="3">
    <source>
        <dbReference type="Proteomes" id="UP000031737"/>
    </source>
</evidence>
<feature type="region of interest" description="Disordered" evidence="1">
    <location>
        <begin position="43"/>
        <end position="64"/>
    </location>
</feature>
<keyword evidence="3" id="KW-1185">Reference proteome</keyword>
<dbReference type="OrthoDB" id="308690at2759"/>
<dbReference type="GO" id="GO:0005815">
    <property type="term" value="C:microtubule organizing center"/>
    <property type="evidence" value="ECO:0007669"/>
    <property type="project" value="TreeGrafter"/>
</dbReference>